<dbReference type="Ensembl" id="ENSTGET00000024190.1">
    <property type="protein sequence ID" value="ENSTGEP00000020329.1"/>
    <property type="gene ID" value="ENSTGEG00000016344.1"/>
</dbReference>
<evidence type="ECO:0000256" key="2">
    <source>
        <dbReference type="SAM" id="Phobius"/>
    </source>
</evidence>
<name>A0A8D2FGS1_THEGE</name>
<reference evidence="3" key="2">
    <citation type="submission" date="2025-09" db="UniProtKB">
        <authorList>
            <consortium name="Ensembl"/>
        </authorList>
    </citation>
    <scope>IDENTIFICATION</scope>
</reference>
<feature type="compositionally biased region" description="Basic and acidic residues" evidence="1">
    <location>
        <begin position="72"/>
        <end position="81"/>
    </location>
</feature>
<feature type="region of interest" description="Disordered" evidence="1">
    <location>
        <begin position="67"/>
        <end position="159"/>
    </location>
</feature>
<dbReference type="AlphaFoldDB" id="A0A8D2FGS1"/>
<organism evidence="3 4">
    <name type="scientific">Theropithecus gelada</name>
    <name type="common">Gelada baboon</name>
    <dbReference type="NCBI Taxonomy" id="9565"/>
    <lineage>
        <taxon>Eukaryota</taxon>
        <taxon>Metazoa</taxon>
        <taxon>Chordata</taxon>
        <taxon>Craniata</taxon>
        <taxon>Vertebrata</taxon>
        <taxon>Euteleostomi</taxon>
        <taxon>Mammalia</taxon>
        <taxon>Eutheria</taxon>
        <taxon>Euarchontoglires</taxon>
        <taxon>Primates</taxon>
        <taxon>Haplorrhini</taxon>
        <taxon>Catarrhini</taxon>
        <taxon>Cercopithecidae</taxon>
        <taxon>Cercopithecinae</taxon>
        <taxon>Theropithecus</taxon>
    </lineage>
</organism>
<evidence type="ECO:0000313" key="3">
    <source>
        <dbReference type="Ensembl" id="ENSTGEP00000020329.1"/>
    </source>
</evidence>
<keyword evidence="2" id="KW-0812">Transmembrane</keyword>
<keyword evidence="4" id="KW-1185">Reference proteome</keyword>
<proteinExistence type="predicted"/>
<keyword evidence="2" id="KW-0472">Membrane</keyword>
<evidence type="ECO:0000313" key="4">
    <source>
        <dbReference type="Proteomes" id="UP000694411"/>
    </source>
</evidence>
<accession>A0A8D2FGS1</accession>
<feature type="compositionally biased region" description="Polar residues" evidence="1">
    <location>
        <begin position="108"/>
        <end position="121"/>
    </location>
</feature>
<feature type="compositionally biased region" description="Polar residues" evidence="1">
    <location>
        <begin position="135"/>
        <end position="159"/>
    </location>
</feature>
<feature type="transmembrane region" description="Helical" evidence="2">
    <location>
        <begin position="36"/>
        <end position="54"/>
    </location>
</feature>
<keyword evidence="2" id="KW-1133">Transmembrane helix</keyword>
<reference evidence="3" key="1">
    <citation type="submission" date="2025-08" db="UniProtKB">
        <authorList>
            <consortium name="Ensembl"/>
        </authorList>
    </citation>
    <scope>IDENTIFICATION</scope>
</reference>
<dbReference type="Proteomes" id="UP000694411">
    <property type="component" value="Unassembled WGS sequence"/>
</dbReference>
<protein>
    <submittedName>
        <fullName evidence="3">Uncharacterized protein</fullName>
    </submittedName>
</protein>
<sequence length="159" mass="17635">VLEAGHQDNPQRGTAMVSFSLDSYLPPGITTHLPAVIRYSVATIIFTILLFFFLRRWCSDKKNAAVMDPEPVGDRTMNREIDPDEPDPQEVTYTQLDHCVLTRGKITRPSQRPKTPPTDTSVYIELPDAEPRSLSPAQEETTALSQNQLDSSNVPAAGI</sequence>
<evidence type="ECO:0000256" key="1">
    <source>
        <dbReference type="SAM" id="MobiDB-lite"/>
    </source>
</evidence>